<protein>
    <submittedName>
        <fullName evidence="2">Uncharacterized protein</fullName>
    </submittedName>
</protein>
<dbReference type="EMBL" id="JBFXLT010000018">
    <property type="protein sequence ID" value="KAL2817405.1"/>
    <property type="molecule type" value="Genomic_DNA"/>
</dbReference>
<name>A0ABR4HPI3_9EURO</name>
<comment type="caution">
    <text evidence="2">The sequence shown here is derived from an EMBL/GenBank/DDBJ whole genome shotgun (WGS) entry which is preliminary data.</text>
</comment>
<accession>A0ABR4HPI3</accession>
<dbReference type="Proteomes" id="UP001610334">
    <property type="component" value="Unassembled WGS sequence"/>
</dbReference>
<evidence type="ECO:0000313" key="3">
    <source>
        <dbReference type="Proteomes" id="UP001610334"/>
    </source>
</evidence>
<evidence type="ECO:0000256" key="1">
    <source>
        <dbReference type="SAM" id="MobiDB-lite"/>
    </source>
</evidence>
<keyword evidence="3" id="KW-1185">Reference proteome</keyword>
<gene>
    <name evidence="2" type="ORF">BJX63DRAFT_429793</name>
</gene>
<organism evidence="2 3">
    <name type="scientific">Aspergillus granulosus</name>
    <dbReference type="NCBI Taxonomy" id="176169"/>
    <lineage>
        <taxon>Eukaryota</taxon>
        <taxon>Fungi</taxon>
        <taxon>Dikarya</taxon>
        <taxon>Ascomycota</taxon>
        <taxon>Pezizomycotina</taxon>
        <taxon>Eurotiomycetes</taxon>
        <taxon>Eurotiomycetidae</taxon>
        <taxon>Eurotiales</taxon>
        <taxon>Aspergillaceae</taxon>
        <taxon>Aspergillus</taxon>
        <taxon>Aspergillus subgen. Nidulantes</taxon>
    </lineage>
</organism>
<feature type="region of interest" description="Disordered" evidence="1">
    <location>
        <begin position="1"/>
        <end position="30"/>
    </location>
</feature>
<reference evidence="2 3" key="1">
    <citation type="submission" date="2024-07" db="EMBL/GenBank/DDBJ databases">
        <title>Section-level genome sequencing and comparative genomics of Aspergillus sections Usti and Cavernicolus.</title>
        <authorList>
            <consortium name="Lawrence Berkeley National Laboratory"/>
            <person name="Nybo J.L."/>
            <person name="Vesth T.C."/>
            <person name="Theobald S."/>
            <person name="Frisvad J.C."/>
            <person name="Larsen T.O."/>
            <person name="Kjaerboelling I."/>
            <person name="Rothschild-Mancinelli K."/>
            <person name="Lyhne E.K."/>
            <person name="Kogle M.E."/>
            <person name="Barry K."/>
            <person name="Clum A."/>
            <person name="Na H."/>
            <person name="Ledsgaard L."/>
            <person name="Lin J."/>
            <person name="Lipzen A."/>
            <person name="Kuo A."/>
            <person name="Riley R."/>
            <person name="Mondo S."/>
            <person name="Labutti K."/>
            <person name="Haridas S."/>
            <person name="Pangalinan J."/>
            <person name="Salamov A.A."/>
            <person name="Simmons B.A."/>
            <person name="Magnuson J.K."/>
            <person name="Chen J."/>
            <person name="Drula E."/>
            <person name="Henrissat B."/>
            <person name="Wiebenga A."/>
            <person name="Lubbers R.J."/>
            <person name="Gomes A.C."/>
            <person name="Makela M.R."/>
            <person name="Stajich J."/>
            <person name="Grigoriev I.V."/>
            <person name="Mortensen U.H."/>
            <person name="De Vries R.P."/>
            <person name="Baker S.E."/>
            <person name="Andersen M.R."/>
        </authorList>
    </citation>
    <scope>NUCLEOTIDE SEQUENCE [LARGE SCALE GENOMIC DNA]</scope>
    <source>
        <strain evidence="2 3">CBS 588.65</strain>
    </source>
</reference>
<sequence>MSPWSRADVSDDTSLRSTTEPIERGTPHPLCSAVSRQLPGRILQHLWVAEASALQTTLDLLGSITARRRLGEALRTAWIENVGASIASTAADGGKHTATVYLGGECCSGITREERHQNQTESWCLGGSPATRADQVLDGHNTPLVFTLRVHPRVETVEA</sequence>
<proteinExistence type="predicted"/>
<evidence type="ECO:0000313" key="2">
    <source>
        <dbReference type="EMBL" id="KAL2817405.1"/>
    </source>
</evidence>